<dbReference type="RefSeq" id="WP_112231921.1">
    <property type="nucleotide sequence ID" value="NZ_QLTT01000014.1"/>
</dbReference>
<sequence length="221" mass="24598">MPAATTLAVRTEQRYQAPQPGSGWDWNTLTDLAEAQPDNPVAALLLAAASSVQKLSLHNQISLLLQAGEHQLVLRDIDTEQGWARRGRQPKPDQTGLRVVRPHYQAGQRDGRCVFRTSRRWEFSQTDPLDNHVRTQTAPDVAGDPAEFARHLIDQLGEHCYRVTPGALTEIDHDTRRITIAERIWNHDPQAAVRLLIPALAHTLVADAGRDRDVLAGRRGG</sequence>
<dbReference type="Proteomes" id="UP000248714">
    <property type="component" value="Unassembled WGS sequence"/>
</dbReference>
<accession>A0ABX9DYH2</accession>
<name>A0ABX9DYH2_9PSEU</name>
<evidence type="ECO:0000313" key="3">
    <source>
        <dbReference type="Proteomes" id="UP000248714"/>
    </source>
</evidence>
<comment type="caution">
    <text evidence="2">The sequence shown here is derived from an EMBL/GenBank/DDBJ whole genome shotgun (WGS) entry which is preliminary data.</text>
</comment>
<dbReference type="EMBL" id="QLTT01000014">
    <property type="protein sequence ID" value="RAS59479.1"/>
    <property type="molecule type" value="Genomic_DNA"/>
</dbReference>
<gene>
    <name evidence="2" type="ORF">C8D87_11491</name>
</gene>
<proteinExistence type="predicted"/>
<feature type="region of interest" description="Disordered" evidence="1">
    <location>
        <begin position="1"/>
        <end position="22"/>
    </location>
</feature>
<evidence type="ECO:0000313" key="2">
    <source>
        <dbReference type="EMBL" id="RAS59479.1"/>
    </source>
</evidence>
<keyword evidence="3" id="KW-1185">Reference proteome</keyword>
<organism evidence="2 3">
    <name type="scientific">Lentzea atacamensis</name>
    <dbReference type="NCBI Taxonomy" id="531938"/>
    <lineage>
        <taxon>Bacteria</taxon>
        <taxon>Bacillati</taxon>
        <taxon>Actinomycetota</taxon>
        <taxon>Actinomycetes</taxon>
        <taxon>Pseudonocardiales</taxon>
        <taxon>Pseudonocardiaceae</taxon>
        <taxon>Lentzea</taxon>
    </lineage>
</organism>
<protein>
    <submittedName>
        <fullName evidence="2">Uncharacterized protein</fullName>
    </submittedName>
</protein>
<reference evidence="2 3" key="1">
    <citation type="submission" date="2018-06" db="EMBL/GenBank/DDBJ databases">
        <title>Genomic Encyclopedia of Type Strains, Phase IV (KMG-IV): sequencing the most valuable type-strain genomes for metagenomic binning, comparative biology and taxonomic classification.</title>
        <authorList>
            <person name="Goeker M."/>
        </authorList>
    </citation>
    <scope>NUCLEOTIDE SEQUENCE [LARGE SCALE GENOMIC DNA]</scope>
    <source>
        <strain evidence="2 3">DSM 45479</strain>
    </source>
</reference>
<evidence type="ECO:0000256" key="1">
    <source>
        <dbReference type="SAM" id="MobiDB-lite"/>
    </source>
</evidence>